<dbReference type="EMBL" id="CAJVQB010033255">
    <property type="protein sequence ID" value="CAG8819512.1"/>
    <property type="molecule type" value="Genomic_DNA"/>
</dbReference>
<dbReference type="Proteomes" id="UP000789901">
    <property type="component" value="Unassembled WGS sequence"/>
</dbReference>
<evidence type="ECO:0000313" key="2">
    <source>
        <dbReference type="Proteomes" id="UP000789901"/>
    </source>
</evidence>
<keyword evidence="2" id="KW-1185">Reference proteome</keyword>
<dbReference type="PANTHER" id="PTHR46954:SF1">
    <property type="entry name" value="C2H2-TYPE DOMAIN-CONTAINING PROTEIN"/>
    <property type="match status" value="1"/>
</dbReference>
<dbReference type="PANTHER" id="PTHR46954">
    <property type="entry name" value="C2H2-TYPE DOMAIN-CONTAINING PROTEIN"/>
    <property type="match status" value="1"/>
</dbReference>
<proteinExistence type="predicted"/>
<evidence type="ECO:0000313" key="1">
    <source>
        <dbReference type="EMBL" id="CAG8819512.1"/>
    </source>
</evidence>
<sequence length="208" mass="23952">MADIMLIMKNPVLNNTLKLENEFKPILVLLVDSGPDENPRHLKNIIEYYKLFIELNLDNFTVRTHAPGQSVYNPVECSMSILSEKLKCIVLPIDHFGSHLDSSGIIENIDLAKQNFHYSDKRLCDIWRRDYIHSREVIVEYVDKQINLFNKASDAIALFAENNGFLPPSIKGQDGHFLNPIHIFQYVNKLKILGFDQHCPSISPELYL</sequence>
<comment type="caution">
    <text evidence="1">The sequence shown here is derived from an EMBL/GenBank/DDBJ whole genome shotgun (WGS) entry which is preliminary data.</text>
</comment>
<accession>A0ABN7W767</accession>
<organism evidence="1 2">
    <name type="scientific">Gigaspora margarita</name>
    <dbReference type="NCBI Taxonomy" id="4874"/>
    <lineage>
        <taxon>Eukaryota</taxon>
        <taxon>Fungi</taxon>
        <taxon>Fungi incertae sedis</taxon>
        <taxon>Mucoromycota</taxon>
        <taxon>Glomeromycotina</taxon>
        <taxon>Glomeromycetes</taxon>
        <taxon>Diversisporales</taxon>
        <taxon>Gigasporaceae</taxon>
        <taxon>Gigaspora</taxon>
    </lineage>
</organism>
<gene>
    <name evidence="1" type="ORF">GMARGA_LOCUS27328</name>
</gene>
<name>A0ABN7W767_GIGMA</name>
<protein>
    <submittedName>
        <fullName evidence="1">37657_t:CDS:1</fullName>
    </submittedName>
</protein>
<reference evidence="1 2" key="1">
    <citation type="submission" date="2021-06" db="EMBL/GenBank/DDBJ databases">
        <authorList>
            <person name="Kallberg Y."/>
            <person name="Tangrot J."/>
            <person name="Rosling A."/>
        </authorList>
    </citation>
    <scope>NUCLEOTIDE SEQUENCE [LARGE SCALE GENOMIC DNA]</scope>
    <source>
        <strain evidence="1 2">120-4 pot B 10/14</strain>
    </source>
</reference>